<dbReference type="NCBIfam" id="TIGR00485">
    <property type="entry name" value="EF-Tu"/>
    <property type="match status" value="1"/>
</dbReference>
<comment type="similarity">
    <text evidence="1 11">Belongs to the TRAFAC class translation factor GTPase superfamily. Classic translation factor GTPase family. EF-Tu/EF-1A subfamily.</text>
</comment>
<dbReference type="CDD" id="cd03697">
    <property type="entry name" value="EFTU_II"/>
    <property type="match status" value="1"/>
</dbReference>
<evidence type="ECO:0000256" key="4">
    <source>
        <dbReference type="ARBA" id="ARBA00022801"/>
    </source>
</evidence>
<proteinExistence type="inferred from homology"/>
<evidence type="ECO:0000313" key="13">
    <source>
        <dbReference type="EMBL" id="SCY80235.1"/>
    </source>
</evidence>
<keyword evidence="11" id="KW-0479">Metal-binding</keyword>
<reference evidence="13 14" key="1">
    <citation type="submission" date="2016-10" db="EMBL/GenBank/DDBJ databases">
        <authorList>
            <person name="de Groot N.N."/>
        </authorList>
    </citation>
    <scope>NUCLEOTIDE SEQUENCE [LARGE SCALE GENOMIC DNA]</scope>
    <source>
        <strain evidence="13 14">AA1</strain>
    </source>
</reference>
<gene>
    <name evidence="11" type="primary">tuf</name>
    <name evidence="13" type="ORF">SAMN05216233_12282</name>
</gene>
<dbReference type="InterPro" id="IPR000795">
    <property type="entry name" value="T_Tr_GTP-bd_dom"/>
</dbReference>
<dbReference type="Gene3D" id="3.40.50.300">
    <property type="entry name" value="P-loop containing nucleotide triphosphate hydrolases"/>
    <property type="match status" value="1"/>
</dbReference>
<dbReference type="InterPro" id="IPR031157">
    <property type="entry name" value="G_TR_CS"/>
</dbReference>
<comment type="catalytic activity">
    <reaction evidence="11">
        <text>GTP + H2O = GDP + phosphate + H(+)</text>
        <dbReference type="Rhea" id="RHEA:19669"/>
        <dbReference type="ChEBI" id="CHEBI:15377"/>
        <dbReference type="ChEBI" id="CHEBI:15378"/>
        <dbReference type="ChEBI" id="CHEBI:37565"/>
        <dbReference type="ChEBI" id="CHEBI:43474"/>
        <dbReference type="ChEBI" id="CHEBI:58189"/>
        <dbReference type="EC" id="3.6.5.3"/>
    </reaction>
</comment>
<dbReference type="InterPro" id="IPR041709">
    <property type="entry name" value="EF-Tu_GTP-bd"/>
</dbReference>
<feature type="binding site" evidence="11">
    <location>
        <begin position="19"/>
        <end position="26"/>
    </location>
    <ligand>
        <name>GTP</name>
        <dbReference type="ChEBI" id="CHEBI:37565"/>
    </ligand>
</feature>
<keyword evidence="14" id="KW-1185">Reference proteome</keyword>
<dbReference type="OrthoDB" id="9803139at2"/>
<dbReference type="Pfam" id="PF00009">
    <property type="entry name" value="GTP_EFTU"/>
    <property type="match status" value="1"/>
</dbReference>
<keyword evidence="2 11" id="KW-0547">Nucleotide-binding</keyword>
<dbReference type="Pfam" id="PF03143">
    <property type="entry name" value="GTP_EFTU_D3"/>
    <property type="match status" value="1"/>
</dbReference>
<dbReference type="NCBIfam" id="TIGR00231">
    <property type="entry name" value="small_GTP"/>
    <property type="match status" value="1"/>
</dbReference>
<dbReference type="GO" id="GO:0005525">
    <property type="term" value="F:GTP binding"/>
    <property type="evidence" value="ECO:0007669"/>
    <property type="project" value="UniProtKB-UniRule"/>
</dbReference>
<dbReference type="InterPro" id="IPR005225">
    <property type="entry name" value="Small_GTP-bd"/>
</dbReference>
<accession>A0A1G5IVV1</accession>
<dbReference type="FunFam" id="3.40.50.300:FF:000003">
    <property type="entry name" value="Elongation factor Tu"/>
    <property type="match status" value="1"/>
</dbReference>
<evidence type="ECO:0000259" key="12">
    <source>
        <dbReference type="PROSITE" id="PS51722"/>
    </source>
</evidence>
<sequence>MAKEKFERSKPHVNVGTIGHIDHGKTTLTAAITKQNALRAGAGAAVAFDEIDKAPEEKERGITIATAHVEYETPNRHYAHVDCPGHADYIKNMITGAAQMDGAILVVSADDGPMPQTREHILLARQVGVPRIVVFLNKCDMVDDEELIELVEMELQELLSKYEFPGDDTPIIRGSALRALEADSHEDAAAACIFELMDACDSFIPEPERDTDKDFLMPIEDVFSISGRGTVVTGRIERGVIHTGDEVELVGIRPTAKTVCTGVEMFRKLLDEGMAGDNVGLLLRGTKRDEVERGQVVAKPGSITPHTKFKAEIYVLSKEEGGRHTPFFSGYRPQFFFRTTDVTGILNLPEGVEMIMPGDNTAIIAELISPIAMEKELRFAIREGGRTVGAGVVSEIIE</sequence>
<comment type="function">
    <text evidence="8">May play an important regulatory role in cell growth and in the bacterial response to nutrient deprivation.</text>
</comment>
<organism evidence="13 14">
    <name type="scientific">Desulfoluna spongiiphila</name>
    <dbReference type="NCBI Taxonomy" id="419481"/>
    <lineage>
        <taxon>Bacteria</taxon>
        <taxon>Pseudomonadati</taxon>
        <taxon>Thermodesulfobacteriota</taxon>
        <taxon>Desulfobacteria</taxon>
        <taxon>Desulfobacterales</taxon>
        <taxon>Desulfolunaceae</taxon>
        <taxon>Desulfoluna</taxon>
    </lineage>
</organism>
<dbReference type="FunFam" id="2.40.30.10:FF:000001">
    <property type="entry name" value="Elongation factor Tu"/>
    <property type="match status" value="1"/>
</dbReference>
<evidence type="ECO:0000256" key="9">
    <source>
        <dbReference type="ARBA" id="ARBA00063778"/>
    </source>
</evidence>
<keyword evidence="6 11" id="KW-0342">GTP-binding</keyword>
<dbReference type="GO" id="GO:0003924">
    <property type="term" value="F:GTPase activity"/>
    <property type="evidence" value="ECO:0007669"/>
    <property type="project" value="UniProtKB-UniRule"/>
</dbReference>
<dbReference type="STRING" id="419481.SAMN05216233_12282"/>
<feature type="domain" description="Tr-type G" evidence="12">
    <location>
        <begin position="10"/>
        <end position="208"/>
    </location>
</feature>
<dbReference type="InterPro" id="IPR004541">
    <property type="entry name" value="Transl_elong_EFTu/EF1A_bac/org"/>
</dbReference>
<dbReference type="Proteomes" id="UP000198870">
    <property type="component" value="Unassembled WGS sequence"/>
</dbReference>
<evidence type="ECO:0000256" key="5">
    <source>
        <dbReference type="ARBA" id="ARBA00022917"/>
    </source>
</evidence>
<dbReference type="Pfam" id="PF03144">
    <property type="entry name" value="GTP_EFTU_D2"/>
    <property type="match status" value="1"/>
</dbReference>
<dbReference type="SUPFAM" id="SSF52540">
    <property type="entry name" value="P-loop containing nucleoside triphosphate hydrolases"/>
    <property type="match status" value="1"/>
</dbReference>
<evidence type="ECO:0000256" key="8">
    <source>
        <dbReference type="ARBA" id="ARBA00058140"/>
    </source>
</evidence>
<dbReference type="InterPro" id="IPR004161">
    <property type="entry name" value="EFTu-like_2"/>
</dbReference>
<dbReference type="PANTHER" id="PTHR43721">
    <property type="entry name" value="ELONGATION FACTOR TU-RELATED"/>
    <property type="match status" value="1"/>
</dbReference>
<comment type="subunit">
    <text evidence="9">Monomer. Heterotetramer composed of two EF-Ts.EF-Tu dimer complexes.</text>
</comment>
<dbReference type="PROSITE" id="PS00301">
    <property type="entry name" value="G_TR_1"/>
    <property type="match status" value="1"/>
</dbReference>
<evidence type="ECO:0000256" key="2">
    <source>
        <dbReference type="ARBA" id="ARBA00022741"/>
    </source>
</evidence>
<comment type="subunit">
    <text evidence="10">(Microbial infection) Upon infection by bacteriophage Qbeta, part of the viral RNA-dependent RNA polymerase complex, the other subunits are the viral replicase catalytic subunit (AC P14647), host ribosomal protein S1 and EF-Ts.</text>
</comment>
<dbReference type="Gene3D" id="2.40.30.10">
    <property type="entry name" value="Translation factors"/>
    <property type="match status" value="2"/>
</dbReference>
<dbReference type="RefSeq" id="WP_092214402.1">
    <property type="nucleotide sequence ID" value="NZ_FMUX01000022.1"/>
</dbReference>
<dbReference type="InterPro" id="IPR009000">
    <property type="entry name" value="Transl_B-barrel_sf"/>
</dbReference>
<dbReference type="HAMAP" id="MF_00118_B">
    <property type="entry name" value="EF_Tu_B"/>
    <property type="match status" value="1"/>
</dbReference>
<feature type="binding site" evidence="11">
    <location>
        <begin position="82"/>
        <end position="86"/>
    </location>
    <ligand>
        <name>GTP</name>
        <dbReference type="ChEBI" id="CHEBI:37565"/>
    </ligand>
</feature>
<dbReference type="NCBIfam" id="NF000766">
    <property type="entry name" value="PRK00049.1"/>
    <property type="match status" value="1"/>
</dbReference>
<evidence type="ECO:0000256" key="11">
    <source>
        <dbReference type="HAMAP-Rule" id="MF_00118"/>
    </source>
</evidence>
<evidence type="ECO:0000313" key="14">
    <source>
        <dbReference type="Proteomes" id="UP000198870"/>
    </source>
</evidence>
<feature type="binding site" evidence="11">
    <location>
        <position position="26"/>
    </location>
    <ligand>
        <name>Mg(2+)</name>
        <dbReference type="ChEBI" id="CHEBI:18420"/>
    </ligand>
</feature>
<comment type="function">
    <text evidence="11">GTP hydrolase that promotes the GTP-dependent binding of aminoacyl-tRNA to the A-site of ribosomes during protein biosynthesis.</text>
</comment>
<dbReference type="EMBL" id="FMUX01000022">
    <property type="protein sequence ID" value="SCY80235.1"/>
    <property type="molecule type" value="Genomic_DNA"/>
</dbReference>
<keyword evidence="3 11" id="KW-0251">Elongation factor</keyword>
<dbReference type="SUPFAM" id="SSF50465">
    <property type="entry name" value="EF-Tu/eEF-1alpha/eIF2-gamma C-terminal domain"/>
    <property type="match status" value="1"/>
</dbReference>
<evidence type="ECO:0000256" key="3">
    <source>
        <dbReference type="ARBA" id="ARBA00022768"/>
    </source>
</evidence>
<name>A0A1G5IVV1_9BACT</name>
<keyword evidence="4 11" id="KW-0378">Hydrolase</keyword>
<keyword evidence="5 11" id="KW-0648">Protein biosynthesis</keyword>
<dbReference type="CDD" id="cd03707">
    <property type="entry name" value="EFTU_III"/>
    <property type="match status" value="1"/>
</dbReference>
<dbReference type="InterPro" id="IPR004160">
    <property type="entry name" value="Transl_elong_EFTu/EF1A_C"/>
</dbReference>
<dbReference type="NCBIfam" id="NF009372">
    <property type="entry name" value="PRK12735.1"/>
    <property type="match status" value="1"/>
</dbReference>
<protein>
    <recommendedName>
        <fullName evidence="7 11">Elongation factor Tu</fullName>
        <shortName evidence="11">EF-Tu</shortName>
        <ecNumber evidence="11">3.6.5.3</ecNumber>
    </recommendedName>
</protein>
<dbReference type="InterPro" id="IPR009001">
    <property type="entry name" value="Transl_elong_EF1A/Init_IF2_C"/>
</dbReference>
<dbReference type="EC" id="3.6.5.3" evidence="11"/>
<dbReference type="InterPro" id="IPR050055">
    <property type="entry name" value="EF-Tu_GTPase"/>
</dbReference>
<dbReference type="NCBIfam" id="NF009373">
    <property type="entry name" value="PRK12736.1"/>
    <property type="match status" value="1"/>
</dbReference>
<dbReference type="PROSITE" id="PS51722">
    <property type="entry name" value="G_TR_2"/>
    <property type="match status" value="1"/>
</dbReference>
<dbReference type="GO" id="GO:0000287">
    <property type="term" value="F:magnesium ion binding"/>
    <property type="evidence" value="ECO:0007669"/>
    <property type="project" value="UniProtKB-UniRule"/>
</dbReference>
<feature type="binding site" evidence="11">
    <location>
        <begin position="137"/>
        <end position="140"/>
    </location>
    <ligand>
        <name>GTP</name>
        <dbReference type="ChEBI" id="CHEBI:37565"/>
    </ligand>
</feature>
<dbReference type="CDD" id="cd01884">
    <property type="entry name" value="EF_Tu"/>
    <property type="match status" value="1"/>
</dbReference>
<evidence type="ECO:0000256" key="10">
    <source>
        <dbReference type="ARBA" id="ARBA00064283"/>
    </source>
</evidence>
<evidence type="ECO:0000256" key="7">
    <source>
        <dbReference type="ARBA" id="ARBA00029554"/>
    </source>
</evidence>
<dbReference type="GO" id="GO:0003746">
    <property type="term" value="F:translation elongation factor activity"/>
    <property type="evidence" value="ECO:0007669"/>
    <property type="project" value="UniProtKB-UniRule"/>
</dbReference>
<dbReference type="InterPro" id="IPR027417">
    <property type="entry name" value="P-loop_NTPase"/>
</dbReference>
<keyword evidence="11" id="KW-0963">Cytoplasm</keyword>
<dbReference type="InterPro" id="IPR033720">
    <property type="entry name" value="EFTU_2"/>
</dbReference>
<comment type="subcellular location">
    <subcellularLocation>
        <location evidence="11">Cytoplasm</location>
    </subcellularLocation>
</comment>
<dbReference type="SUPFAM" id="SSF50447">
    <property type="entry name" value="Translation proteins"/>
    <property type="match status" value="1"/>
</dbReference>
<dbReference type="AlphaFoldDB" id="A0A1G5IVV1"/>
<keyword evidence="11" id="KW-0460">Magnesium</keyword>
<dbReference type="PANTHER" id="PTHR43721:SF22">
    <property type="entry name" value="ELONGATION FACTOR TU, MITOCHONDRIAL"/>
    <property type="match status" value="1"/>
</dbReference>
<evidence type="ECO:0000256" key="1">
    <source>
        <dbReference type="ARBA" id="ARBA00007249"/>
    </source>
</evidence>
<dbReference type="PRINTS" id="PR00315">
    <property type="entry name" value="ELONGATNFCT"/>
</dbReference>
<evidence type="ECO:0000256" key="6">
    <source>
        <dbReference type="ARBA" id="ARBA00023134"/>
    </source>
</evidence>
<dbReference type="GO" id="GO:0005829">
    <property type="term" value="C:cytosol"/>
    <property type="evidence" value="ECO:0007669"/>
    <property type="project" value="TreeGrafter"/>
</dbReference>